<dbReference type="Proteomes" id="UP000748025">
    <property type="component" value="Unassembled WGS sequence"/>
</dbReference>
<evidence type="ECO:0000256" key="1">
    <source>
        <dbReference type="SAM" id="Phobius"/>
    </source>
</evidence>
<gene>
    <name evidence="2" type="ORF">E4U43_004946</name>
</gene>
<accession>A0A9P7N5G1</accession>
<keyword evidence="1" id="KW-0472">Membrane</keyword>
<comment type="caution">
    <text evidence="2">The sequence shown here is derived from an EMBL/GenBank/DDBJ whole genome shotgun (WGS) entry which is preliminary data.</text>
</comment>
<sequence>RFVRVYTLRDYACVNICGAYNSILILVFHMADPAVHALFAKASRLILHTGGDFPMSRFILHGIKAMSWSLKVALPPEARPYYEDLGSRKESFRDIPISFALPEQNHVRRMLTDSSVRRGKAEDMGTLLSKWSAMSIE</sequence>
<keyword evidence="1" id="KW-1133">Transmembrane helix</keyword>
<evidence type="ECO:0000313" key="3">
    <source>
        <dbReference type="Proteomes" id="UP000748025"/>
    </source>
</evidence>
<evidence type="ECO:0000313" key="2">
    <source>
        <dbReference type="EMBL" id="KAG5987782.1"/>
    </source>
</evidence>
<keyword evidence="1" id="KW-0812">Transmembrane</keyword>
<feature type="transmembrane region" description="Helical" evidence="1">
    <location>
        <begin position="12"/>
        <end position="31"/>
    </location>
</feature>
<feature type="non-terminal residue" evidence="2">
    <location>
        <position position="1"/>
    </location>
</feature>
<dbReference type="AlphaFoldDB" id="A0A9P7N5G1"/>
<name>A0A9P7N5G1_9HYPO</name>
<dbReference type="OrthoDB" id="2943660at2759"/>
<reference evidence="2" key="1">
    <citation type="journal article" date="2020" name="bioRxiv">
        <title>Whole genome comparisons of ergot fungi reveals the divergence and evolution of species within the genus Claviceps are the result of varying mechanisms driving genome evolution and host range expansion.</title>
        <authorList>
            <person name="Wyka S.A."/>
            <person name="Mondo S.J."/>
            <person name="Liu M."/>
            <person name="Dettman J."/>
            <person name="Nalam V."/>
            <person name="Broders K.D."/>
        </authorList>
    </citation>
    <scope>NUCLEOTIDE SEQUENCE</scope>
    <source>
        <strain evidence="2">CCC 602</strain>
    </source>
</reference>
<proteinExistence type="predicted"/>
<organism evidence="2 3">
    <name type="scientific">Claviceps pusilla</name>
    <dbReference type="NCBI Taxonomy" id="123648"/>
    <lineage>
        <taxon>Eukaryota</taxon>
        <taxon>Fungi</taxon>
        <taxon>Dikarya</taxon>
        <taxon>Ascomycota</taxon>
        <taxon>Pezizomycotina</taxon>
        <taxon>Sordariomycetes</taxon>
        <taxon>Hypocreomycetidae</taxon>
        <taxon>Hypocreales</taxon>
        <taxon>Clavicipitaceae</taxon>
        <taxon>Claviceps</taxon>
    </lineage>
</organism>
<keyword evidence="3" id="KW-1185">Reference proteome</keyword>
<dbReference type="EMBL" id="SRPW01003221">
    <property type="protein sequence ID" value="KAG5987782.1"/>
    <property type="molecule type" value="Genomic_DNA"/>
</dbReference>
<protein>
    <submittedName>
        <fullName evidence="2">Uncharacterized protein</fullName>
    </submittedName>
</protein>